<feature type="domain" description="Phage head morphogenesis" evidence="1">
    <location>
        <begin position="186"/>
        <end position="294"/>
    </location>
</feature>
<proteinExistence type="predicted"/>
<reference evidence="2 3" key="1">
    <citation type="submission" date="2017-12" db="EMBL/GenBank/DDBJ databases">
        <title>Phylogenetic diversity of female urinary microbiome.</title>
        <authorList>
            <person name="Thomas-White K."/>
            <person name="Wolfe A.J."/>
        </authorList>
    </citation>
    <scope>NUCLEOTIDE SEQUENCE [LARGE SCALE GENOMIC DNA]</scope>
    <source>
        <strain evidence="2 3">UMB0733</strain>
    </source>
</reference>
<comment type="caution">
    <text evidence="2">The sequence shown here is derived from an EMBL/GenBank/DDBJ whole genome shotgun (WGS) entry which is preliminary data.</text>
</comment>
<dbReference type="InterPro" id="IPR006528">
    <property type="entry name" value="Phage_head_morphogenesis_dom"/>
</dbReference>
<dbReference type="EMBL" id="PKIB01000001">
    <property type="protein sequence ID" value="PLA54587.1"/>
    <property type="molecule type" value="Genomic_DNA"/>
</dbReference>
<dbReference type="AlphaFoldDB" id="A0A2I1YI81"/>
<dbReference type="Proteomes" id="UP000235073">
    <property type="component" value="Unassembled WGS sequence"/>
</dbReference>
<gene>
    <name evidence="2" type="ORF">CYK21_00250</name>
</gene>
<name>A0A2I1YI81_STRMC</name>
<evidence type="ECO:0000313" key="3">
    <source>
        <dbReference type="Proteomes" id="UP000235073"/>
    </source>
</evidence>
<dbReference type="NCBIfam" id="TIGR01641">
    <property type="entry name" value="phageSPP1_gp7"/>
    <property type="match status" value="1"/>
</dbReference>
<protein>
    <submittedName>
        <fullName evidence="2">Phage head morphogenesis protein</fullName>
    </submittedName>
</protein>
<organism evidence="2 3">
    <name type="scientific">Streptococcus macedonicus</name>
    <name type="common">Streptococcus gallolyticus macedonicus</name>
    <dbReference type="NCBI Taxonomy" id="59310"/>
    <lineage>
        <taxon>Bacteria</taxon>
        <taxon>Bacillati</taxon>
        <taxon>Bacillota</taxon>
        <taxon>Bacilli</taxon>
        <taxon>Lactobacillales</taxon>
        <taxon>Streptococcaceae</taxon>
        <taxon>Streptococcus</taxon>
    </lineage>
</organism>
<dbReference type="Pfam" id="PF04233">
    <property type="entry name" value="Phage_Mu_F"/>
    <property type="match status" value="1"/>
</dbReference>
<dbReference type="RefSeq" id="WP_101774135.1">
    <property type="nucleotide sequence ID" value="NZ_PKIB01000001.1"/>
</dbReference>
<evidence type="ECO:0000313" key="2">
    <source>
        <dbReference type="EMBL" id="PLA54587.1"/>
    </source>
</evidence>
<evidence type="ECO:0000259" key="1">
    <source>
        <dbReference type="Pfam" id="PF04233"/>
    </source>
</evidence>
<accession>A0A2I1YI81</accession>
<sequence>MTKKHDNYWQKRSNDIMRYVDSTDVDMFAELQKIYASESAQIQRDLFAFVTKYADDNKMSYSDALQRLRGVDLSDYQANAKKYREQAKKDPELLKRLNEQYVSSKVTRFDALNLEMIYKIGVMQGIIEKSFENYLKSTAKYAYRKAMGDNSGALNEPALKELINTPFNGRNYSQQVWGNTDDLARDLRDVLKRGFIRGDDVRSMAGELAKKYNVARSRAQTLIRTDGTAIVNRSAIKRYEESGLEFYRISVQMDNRTSQICKNIHSEDKRYRIDEFETGVTAPPFHYNCRSAVIPDEDELDNKSEINKTKSFDKLCDDLGILWSGISNGRLTYQQLTERFYKTYEIGDLPNVRATSGMPKTVFVSAHSLARTLEKHGTEFPFEQMLLIKQLITNPDYIADNTQHHNNSILLYVKVPERQKYLMEGALIPKDDGSYIIHYHKIKKQKLNKLRRERKILYEKDDL</sequence>